<comment type="caution">
    <text evidence="4">The sequence shown here is derived from an EMBL/GenBank/DDBJ whole genome shotgun (WGS) entry which is preliminary data.</text>
</comment>
<dbReference type="CDD" id="cd13399">
    <property type="entry name" value="Slt35-like"/>
    <property type="match status" value="1"/>
</dbReference>
<name>A0ABW7QD64_9MICO</name>
<proteinExistence type="predicted"/>
<evidence type="ECO:0000256" key="1">
    <source>
        <dbReference type="SAM" id="MobiDB-lite"/>
    </source>
</evidence>
<gene>
    <name evidence="4" type="ORF">ACH3VR_20885</name>
</gene>
<keyword evidence="5" id="KW-1185">Reference proteome</keyword>
<feature type="transmembrane region" description="Helical" evidence="2">
    <location>
        <begin position="37"/>
        <end position="59"/>
    </location>
</feature>
<accession>A0ABW7QD64</accession>
<keyword evidence="2" id="KW-0472">Membrane</keyword>
<keyword evidence="2" id="KW-0812">Transmembrane</keyword>
<feature type="domain" description="Transglycosylase SLT" evidence="3">
    <location>
        <begin position="206"/>
        <end position="252"/>
    </location>
</feature>
<feature type="region of interest" description="Disordered" evidence="1">
    <location>
        <begin position="62"/>
        <end position="89"/>
    </location>
</feature>
<reference evidence="4 5" key="1">
    <citation type="submission" date="2024-09" db="EMBL/GenBank/DDBJ databases">
        <authorList>
            <person name="Pan X."/>
        </authorList>
    </citation>
    <scope>NUCLEOTIDE SEQUENCE [LARGE SCALE GENOMIC DNA]</scope>
    <source>
        <strain evidence="4 5">B2969</strain>
    </source>
</reference>
<evidence type="ECO:0000313" key="5">
    <source>
        <dbReference type="Proteomes" id="UP001610861"/>
    </source>
</evidence>
<feature type="compositionally biased region" description="Basic and acidic residues" evidence="1">
    <location>
        <begin position="1"/>
        <end position="10"/>
    </location>
</feature>
<dbReference type="InterPro" id="IPR023346">
    <property type="entry name" value="Lysozyme-like_dom_sf"/>
</dbReference>
<dbReference type="InterPro" id="IPR043426">
    <property type="entry name" value="MltB-like"/>
</dbReference>
<feature type="compositionally biased region" description="Low complexity" evidence="1">
    <location>
        <begin position="62"/>
        <end position="73"/>
    </location>
</feature>
<dbReference type="Proteomes" id="UP001610861">
    <property type="component" value="Unassembled WGS sequence"/>
</dbReference>
<evidence type="ECO:0000256" key="2">
    <source>
        <dbReference type="SAM" id="Phobius"/>
    </source>
</evidence>
<dbReference type="PANTHER" id="PTHR30163:SF8">
    <property type="entry name" value="LYTIC MUREIN TRANSGLYCOSYLASE"/>
    <property type="match status" value="1"/>
</dbReference>
<dbReference type="SUPFAM" id="SSF53955">
    <property type="entry name" value="Lysozyme-like"/>
    <property type="match status" value="1"/>
</dbReference>
<keyword evidence="2" id="KW-1133">Transmembrane helix</keyword>
<evidence type="ECO:0000313" key="4">
    <source>
        <dbReference type="EMBL" id="MFH8252834.1"/>
    </source>
</evidence>
<dbReference type="RefSeq" id="WP_397558261.1">
    <property type="nucleotide sequence ID" value="NZ_JBIQWL010000012.1"/>
</dbReference>
<organism evidence="4 5">
    <name type="scientific">Microbacterium alkaliflavum</name>
    <dbReference type="NCBI Taxonomy" id="3248839"/>
    <lineage>
        <taxon>Bacteria</taxon>
        <taxon>Bacillati</taxon>
        <taxon>Actinomycetota</taxon>
        <taxon>Actinomycetes</taxon>
        <taxon>Micrococcales</taxon>
        <taxon>Microbacteriaceae</taxon>
        <taxon>Microbacterium</taxon>
    </lineage>
</organism>
<dbReference type="EMBL" id="JBIQWL010000012">
    <property type="protein sequence ID" value="MFH8252834.1"/>
    <property type="molecule type" value="Genomic_DNA"/>
</dbReference>
<feature type="region of interest" description="Disordered" evidence="1">
    <location>
        <begin position="1"/>
        <end position="28"/>
    </location>
</feature>
<dbReference type="PANTHER" id="PTHR30163">
    <property type="entry name" value="MEMBRANE-BOUND LYTIC MUREIN TRANSGLYCOSYLASE B"/>
    <property type="match status" value="1"/>
</dbReference>
<dbReference type="Gene3D" id="1.10.530.10">
    <property type="match status" value="1"/>
</dbReference>
<dbReference type="Pfam" id="PF13406">
    <property type="entry name" value="SLT_2"/>
    <property type="match status" value="1"/>
</dbReference>
<protein>
    <submittedName>
        <fullName evidence="4">Lytic transglycosylase domain-containing protein</fullName>
    </submittedName>
</protein>
<dbReference type="InterPro" id="IPR031304">
    <property type="entry name" value="SLT_2"/>
</dbReference>
<evidence type="ECO:0000259" key="3">
    <source>
        <dbReference type="Pfam" id="PF13406"/>
    </source>
</evidence>
<sequence>MTDPTPEPRDSFSAMIQAPTAAETRAGASRPTFWRRWALPVATIILAVLGVGALAAAALTPPPADQATTVTTPTPTPIPTPSRTPIGVQPTPAATVPGSLAAVDRPVSELADPAWVARIGKAGSIPERALAAYAGAALAVTETHPGCGIGWNTLAAIGFVESEHGSMNGATLRPAGTVTPAIIGIPLDGNGANAVPDTDQGRLDGDSAWDRAVGPMQFIPSTWELTAQDGNRDGKTDVNQIDDAALAAAMHLCDVGGDLTVSANWIAAIGAYNASVEYNNRVAEAANHYATLR</sequence>